<dbReference type="Proteomes" id="UP000678154">
    <property type="component" value="Chromosome"/>
</dbReference>
<dbReference type="RefSeq" id="WP_213607000.1">
    <property type="nucleotide sequence ID" value="NZ_CP074676.1"/>
</dbReference>
<feature type="domain" description="Dermonecrotic toxin N-terminal" evidence="1">
    <location>
        <begin position="23"/>
        <end position="285"/>
    </location>
</feature>
<dbReference type="Pfam" id="PF20178">
    <property type="entry name" value="ToxA_N"/>
    <property type="match status" value="1"/>
</dbReference>
<proteinExistence type="predicted"/>
<dbReference type="InterPro" id="IPR046673">
    <property type="entry name" value="ToxA_N"/>
</dbReference>
<name>A0ABX8DUY8_9PSED</name>
<reference evidence="2 3" key="1">
    <citation type="journal article" date="2016" name="J. Hazard. Mater.">
        <title>A newly isolated Pseudomonas putida S-1 strain for batch-mode-propanethiol degradation and continuous treatment of propanethiol-containing waste gas.</title>
        <authorList>
            <person name="Chen D.Z."/>
            <person name="Sun Y.M."/>
            <person name="Han L.M."/>
            <person name="Chen J."/>
            <person name="Ye J.X."/>
            <person name="Chen J.M."/>
        </authorList>
    </citation>
    <scope>NUCLEOTIDE SEQUENCE [LARGE SCALE GENOMIC DNA]</scope>
    <source>
        <strain evidence="2 3">S-1</strain>
    </source>
</reference>
<organism evidence="2 3">
    <name type="scientific">Pseudomonas qingdaonensis</name>
    <dbReference type="NCBI Taxonomy" id="2056231"/>
    <lineage>
        <taxon>Bacteria</taxon>
        <taxon>Pseudomonadati</taxon>
        <taxon>Pseudomonadota</taxon>
        <taxon>Gammaproteobacteria</taxon>
        <taxon>Pseudomonadales</taxon>
        <taxon>Pseudomonadaceae</taxon>
        <taxon>Pseudomonas</taxon>
    </lineage>
</organism>
<accession>A0ABX8DUY8</accession>
<dbReference type="GeneID" id="87479685"/>
<protein>
    <submittedName>
        <fullName evidence="2">Membrane-targeted effector domain-containing toxin</fullName>
    </submittedName>
</protein>
<gene>
    <name evidence="2" type="ORF">KH389_05485</name>
</gene>
<dbReference type="Gene3D" id="3.40.50.11550">
    <property type="match status" value="1"/>
</dbReference>
<dbReference type="EMBL" id="CP074676">
    <property type="protein sequence ID" value="QVL20041.1"/>
    <property type="molecule type" value="Genomic_DNA"/>
</dbReference>
<sequence>MPLTAQQTHDHEQLQNLARQLVKHCPDMRQMAREIASHILKKHTRSTLDPDAVYLHRFNTAHSSPRTFSGWEHLGPPSESLTLPQLVMQRFDVNDQDNADLLGYRTGFYSRGPGTGLFDERDEVPMAPREVLDELWKVDFCSAFHQDLTRFWTRHSDNFRTLAKANFLSKVLETCAHQTDPARLARLRRVATALAGDASWPPSLSQLQQQARPVAGVRLCTFDIGGHVATDILRVELDDGYQLLYIPGEVDALHLFANHSELYWWVLHNTNAAQNRARFMTHFALADRGEKASAVGLEHLIDVLFNNWGGNGHDALNQSNTTVHGDGFTHLRDAARQRMIDDANFSLRSNADLRKQLWIGYLKAFGTFASAMAAVDWPVALAAVGAGLAETGLNIDQAVNGHTTAQRKAGVIGAVLAAINTLFNATLLAGPAVTGEIAEIEPSLDAGTQTAPVEPEHTPMATPAELAEWAPAPLIPAERSQLLAPFETNVLLDGHATGSGKFQGIYTLDDGFYAQIDGFPYHVRYIGELRSWAVVDPQNPYSFYRNVPIGLNDEGVWQPLEQGLKGGAPRFRLKLWGQAQVPAPGPERVPTPYEVDKALQPELLKASNGGEESNLSGRTFSPNNPAREQAYAQFRTLRDLLVDDAEAFFSTASLPQRPPLPTLAADASARQIIRSVYENSEGLVVGEAHSQLGSKQFLIENMALLKQQKVRVLYMEHLMTDFQQADLDLFNQTGQMPQALKTYVTDLDRGWHTDPAQRYTFMQVLRSAQKQGIRIQAIDCMASYRQAWMGPRPPAIRQKMMNFFAHRVIAADQAAHGAGKWVALMGNTHANTFESVPGVSELQGVIGVRVEDIEIGSSASVGRDPGLYAVDDGIRETRVQGDLRLQVPIAQPPSASGTLESRLAKPGAFGFKDIDGKMTLIHRSKDLALHYTPIARDGEFIYIERASWPWLDKRRLPDLSEMAFQLSRYGLKYVPL</sequence>
<keyword evidence="3" id="KW-1185">Reference proteome</keyword>
<dbReference type="SUPFAM" id="SSF159501">
    <property type="entry name" value="EreA/ChaN-like"/>
    <property type="match status" value="1"/>
</dbReference>
<evidence type="ECO:0000259" key="1">
    <source>
        <dbReference type="Pfam" id="PF20178"/>
    </source>
</evidence>
<dbReference type="CDD" id="cd14729">
    <property type="entry name" value="RtxA-like"/>
    <property type="match status" value="1"/>
</dbReference>
<evidence type="ECO:0000313" key="3">
    <source>
        <dbReference type="Proteomes" id="UP000678154"/>
    </source>
</evidence>
<evidence type="ECO:0000313" key="2">
    <source>
        <dbReference type="EMBL" id="QVL20041.1"/>
    </source>
</evidence>